<dbReference type="Proteomes" id="UP000076998">
    <property type="component" value="Unassembled WGS sequence"/>
</dbReference>
<reference evidence="1 2" key="1">
    <citation type="submission" date="2016-02" db="EMBL/GenBank/DDBJ databases">
        <authorList>
            <person name="Wen L."/>
            <person name="He K."/>
            <person name="Yang H."/>
        </authorList>
    </citation>
    <scope>NUCLEOTIDE SEQUENCE [LARGE SCALE GENOMIC DNA]</scope>
    <source>
        <strain evidence="1 2">CD11_3</strain>
    </source>
</reference>
<name>A0A177KBV7_9MICO</name>
<dbReference type="EMBL" id="LSTV01000001">
    <property type="protein sequence ID" value="OAH50880.1"/>
    <property type="molecule type" value="Genomic_DNA"/>
</dbReference>
<proteinExistence type="predicted"/>
<protein>
    <submittedName>
        <fullName evidence="1">Uncharacterized protein</fullName>
    </submittedName>
</protein>
<dbReference type="AlphaFoldDB" id="A0A177KBV7"/>
<gene>
    <name evidence="1" type="ORF">AYL44_00910</name>
</gene>
<comment type="caution">
    <text evidence="1">The sequence shown here is derived from an EMBL/GenBank/DDBJ whole genome shotgun (WGS) entry which is preliminary data.</text>
</comment>
<evidence type="ECO:0000313" key="1">
    <source>
        <dbReference type="EMBL" id="OAH50880.1"/>
    </source>
</evidence>
<accession>A0A177KBV7</accession>
<organism evidence="1 2">
    <name type="scientific">Microbacterium oleivorans</name>
    <dbReference type="NCBI Taxonomy" id="273677"/>
    <lineage>
        <taxon>Bacteria</taxon>
        <taxon>Bacillati</taxon>
        <taxon>Actinomycetota</taxon>
        <taxon>Actinomycetes</taxon>
        <taxon>Micrococcales</taxon>
        <taxon>Microbacteriaceae</taxon>
        <taxon>Microbacterium</taxon>
    </lineage>
</organism>
<sequence>MHVAHPSIGDVTPVDSHGTTHRFHIPLQEVLEDATWSQLEIGVRLNRKDVRVPRPASSAVGDGPARSDGRDWAAVEVSGGRARLVRRKPAPGPIAFDATSTVRGVSFSVPADVIEVILRAAEGGHEVAVPVIDGVAEPTLDVLHRRGEETTVVWRVLARTGDDDLPVRAPDEDVSSLQKAYNFPMLIARDPADGLLYFAKPYFDNPTKEFRVRTGIREETQPA</sequence>
<evidence type="ECO:0000313" key="2">
    <source>
        <dbReference type="Proteomes" id="UP000076998"/>
    </source>
</evidence>